<evidence type="ECO:0000313" key="3">
    <source>
        <dbReference type="EMBL" id="TGK17553.1"/>
    </source>
</evidence>
<dbReference type="Pfam" id="PF09587">
    <property type="entry name" value="PGA_cap"/>
    <property type="match status" value="1"/>
</dbReference>
<sequence>MENFFRKPFLGRSGSESSFFIILFLLWICLGCFRAEQVKTNAASPEPTPAGGGGIAEQLRESLGKLLQQEEEDPELLKVLVGGDVMFNWGIRDTIRAKGELAPVRGLKSVFDEADLRMLNLETPVVSEKSWDIGKAYVFQAKDTDLDSFSYLGVDLVFLGNNHAMDHGAEGLAETEKFLKARGISYIGAGKNYAEALGPWSLEKKGTKLIVYSATNVAEGKQQYAGEKPGVLFFEPEFLVPKLKNTVPIPTKPKRTFKKGKRIRILPPKISVPSASQSPKRGFKIVSLHWGVEYSPIPTKEQRDQARALLGNGIQVIVGHHPHIPQGIERVGNGIVFYSLGNLIFGSRNSYLNHNLIAVLHIKKGNLLRVELVPIFGKFQTEIHQVRILEGEEARSFLREIAVLSEDLGTKIRIDGERGWIDLETAN</sequence>
<dbReference type="AlphaFoldDB" id="A0A4R9GPM7"/>
<reference evidence="3" key="1">
    <citation type="journal article" date="2019" name="PLoS Negl. Trop. Dis.">
        <title>Revisiting the worldwide diversity of Leptospira species in the environment.</title>
        <authorList>
            <person name="Vincent A.T."/>
            <person name="Schiettekatte O."/>
            <person name="Bourhy P."/>
            <person name="Veyrier F.J."/>
            <person name="Picardeau M."/>
        </authorList>
    </citation>
    <scope>NUCLEOTIDE SEQUENCE [LARGE SCALE GENOMIC DNA]</scope>
    <source>
        <strain evidence="3">SCS5</strain>
    </source>
</reference>
<name>A0A4R9GPM7_9LEPT</name>
<dbReference type="PANTHER" id="PTHR33393:SF13">
    <property type="entry name" value="PGA BIOSYNTHESIS PROTEIN CAPA"/>
    <property type="match status" value="1"/>
</dbReference>
<evidence type="ECO:0000256" key="1">
    <source>
        <dbReference type="ARBA" id="ARBA00005662"/>
    </source>
</evidence>
<dbReference type="InterPro" id="IPR019079">
    <property type="entry name" value="Capsule_synth_CapA"/>
</dbReference>
<gene>
    <name evidence="3" type="ORF">EHO61_12895</name>
</gene>
<dbReference type="InterPro" id="IPR029052">
    <property type="entry name" value="Metallo-depent_PP-like"/>
</dbReference>
<evidence type="ECO:0000313" key="4">
    <source>
        <dbReference type="Proteomes" id="UP000297855"/>
    </source>
</evidence>
<dbReference type="PANTHER" id="PTHR33393">
    <property type="entry name" value="POLYGLUTAMINE SYNTHESIS ACCESSORY PROTEIN RV0574C-RELATED"/>
    <property type="match status" value="1"/>
</dbReference>
<feature type="domain" description="Capsule synthesis protein CapA" evidence="2">
    <location>
        <begin position="78"/>
        <end position="347"/>
    </location>
</feature>
<dbReference type="RefSeq" id="WP_135814224.1">
    <property type="nucleotide sequence ID" value="NZ_RQEV01000012.1"/>
</dbReference>
<comment type="similarity">
    <text evidence="1">Belongs to the CapA family.</text>
</comment>
<evidence type="ECO:0000259" key="2">
    <source>
        <dbReference type="SMART" id="SM00854"/>
    </source>
</evidence>
<protein>
    <submittedName>
        <fullName evidence="3">CapA family protein</fullName>
    </submittedName>
</protein>
<dbReference type="EMBL" id="RQEV01000012">
    <property type="protein sequence ID" value="TGK17553.1"/>
    <property type="molecule type" value="Genomic_DNA"/>
</dbReference>
<organism evidence="3 4">
    <name type="scientific">Leptospira fluminis</name>
    <dbReference type="NCBI Taxonomy" id="2484979"/>
    <lineage>
        <taxon>Bacteria</taxon>
        <taxon>Pseudomonadati</taxon>
        <taxon>Spirochaetota</taxon>
        <taxon>Spirochaetia</taxon>
        <taxon>Leptospirales</taxon>
        <taxon>Leptospiraceae</taxon>
        <taxon>Leptospira</taxon>
    </lineage>
</organism>
<dbReference type="OrthoDB" id="9810906at2"/>
<accession>A0A4R9GPM7</accession>
<dbReference type="CDD" id="cd07381">
    <property type="entry name" value="MPP_CapA"/>
    <property type="match status" value="1"/>
</dbReference>
<dbReference type="Gene3D" id="3.60.21.10">
    <property type="match status" value="1"/>
</dbReference>
<dbReference type="InterPro" id="IPR052169">
    <property type="entry name" value="CW_Biosynth-Accessory"/>
</dbReference>
<keyword evidence="4" id="KW-1185">Reference proteome</keyword>
<proteinExistence type="inferred from homology"/>
<dbReference type="SUPFAM" id="SSF56300">
    <property type="entry name" value="Metallo-dependent phosphatases"/>
    <property type="match status" value="1"/>
</dbReference>
<comment type="caution">
    <text evidence="3">The sequence shown here is derived from an EMBL/GenBank/DDBJ whole genome shotgun (WGS) entry which is preliminary data.</text>
</comment>
<dbReference type="Proteomes" id="UP000297855">
    <property type="component" value="Unassembled WGS sequence"/>
</dbReference>
<dbReference type="SMART" id="SM00854">
    <property type="entry name" value="PGA_cap"/>
    <property type="match status" value="1"/>
</dbReference>